<proteinExistence type="predicted"/>
<sequence>MLSNVLPMGVLSSAFGSSSKCQLHFIVWLAAYGLGLLSVRYHSALLDLVWVLYCLEALVARGGSPPVTLMRYVAKSNYGIQGLTFLYVQGLYFAYAT</sequence>
<dbReference type="EMBL" id="MU150260">
    <property type="protein sequence ID" value="KAF9463728.1"/>
    <property type="molecule type" value="Genomic_DNA"/>
</dbReference>
<evidence type="ECO:0000313" key="2">
    <source>
        <dbReference type="Proteomes" id="UP000807353"/>
    </source>
</evidence>
<organism evidence="1 2">
    <name type="scientific">Collybia nuda</name>
    <dbReference type="NCBI Taxonomy" id="64659"/>
    <lineage>
        <taxon>Eukaryota</taxon>
        <taxon>Fungi</taxon>
        <taxon>Dikarya</taxon>
        <taxon>Basidiomycota</taxon>
        <taxon>Agaricomycotina</taxon>
        <taxon>Agaricomycetes</taxon>
        <taxon>Agaricomycetidae</taxon>
        <taxon>Agaricales</taxon>
        <taxon>Tricholomatineae</taxon>
        <taxon>Clitocybaceae</taxon>
        <taxon>Collybia</taxon>
    </lineage>
</organism>
<accession>A0A9P5Y5L7</accession>
<keyword evidence="2" id="KW-1185">Reference proteome</keyword>
<name>A0A9P5Y5L7_9AGAR</name>
<dbReference type="Proteomes" id="UP000807353">
    <property type="component" value="Unassembled WGS sequence"/>
</dbReference>
<reference evidence="1" key="1">
    <citation type="submission" date="2020-11" db="EMBL/GenBank/DDBJ databases">
        <authorList>
            <consortium name="DOE Joint Genome Institute"/>
            <person name="Ahrendt S."/>
            <person name="Riley R."/>
            <person name="Andreopoulos W."/>
            <person name="Labutti K."/>
            <person name="Pangilinan J."/>
            <person name="Ruiz-Duenas F.J."/>
            <person name="Barrasa J.M."/>
            <person name="Sanchez-Garcia M."/>
            <person name="Camarero S."/>
            <person name="Miyauchi S."/>
            <person name="Serrano A."/>
            <person name="Linde D."/>
            <person name="Babiker R."/>
            <person name="Drula E."/>
            <person name="Ayuso-Fernandez I."/>
            <person name="Pacheco R."/>
            <person name="Padilla G."/>
            <person name="Ferreira P."/>
            <person name="Barriuso J."/>
            <person name="Kellner H."/>
            <person name="Castanera R."/>
            <person name="Alfaro M."/>
            <person name="Ramirez L."/>
            <person name="Pisabarro A.G."/>
            <person name="Kuo A."/>
            <person name="Tritt A."/>
            <person name="Lipzen A."/>
            <person name="He G."/>
            <person name="Yan M."/>
            <person name="Ng V."/>
            <person name="Cullen D."/>
            <person name="Martin F."/>
            <person name="Rosso M.-N."/>
            <person name="Henrissat B."/>
            <person name="Hibbett D."/>
            <person name="Martinez A.T."/>
            <person name="Grigoriev I.V."/>
        </authorList>
    </citation>
    <scope>NUCLEOTIDE SEQUENCE</scope>
    <source>
        <strain evidence="1">CBS 247.69</strain>
    </source>
</reference>
<comment type="caution">
    <text evidence="1">The sequence shown here is derived from an EMBL/GenBank/DDBJ whole genome shotgun (WGS) entry which is preliminary data.</text>
</comment>
<evidence type="ECO:0000313" key="1">
    <source>
        <dbReference type="EMBL" id="KAF9463728.1"/>
    </source>
</evidence>
<feature type="non-terminal residue" evidence="1">
    <location>
        <position position="97"/>
    </location>
</feature>
<dbReference type="AlphaFoldDB" id="A0A9P5Y5L7"/>
<gene>
    <name evidence="1" type="ORF">BDZ94DRAFT_1258405</name>
</gene>
<protein>
    <submittedName>
        <fullName evidence="1">Uncharacterized protein</fullName>
    </submittedName>
</protein>